<comment type="pathway">
    <text evidence="1">Lipid metabolism; fatty acid beta-oxidation.</text>
</comment>
<dbReference type="SUPFAM" id="SSF52096">
    <property type="entry name" value="ClpP/crotonase"/>
    <property type="match status" value="1"/>
</dbReference>
<dbReference type="Gene3D" id="3.90.226.10">
    <property type="entry name" value="2-enoyl-CoA Hydratase, Chain A, domain 1"/>
    <property type="match status" value="1"/>
</dbReference>
<evidence type="ECO:0000256" key="4">
    <source>
        <dbReference type="ARBA" id="ARBA00012076"/>
    </source>
</evidence>
<dbReference type="Ensembl" id="ENSAMXT00005032015.1">
    <property type="protein sequence ID" value="ENSAMXP00005029193.1"/>
    <property type="gene ID" value="ENSAMXG00005014461.1"/>
</dbReference>
<dbReference type="EC" id="4.2.1.17" evidence="4"/>
<protein>
    <recommendedName>
        <fullName evidence="4">enoyl-CoA hydratase</fullName>
        <ecNumber evidence="4">4.2.1.17</ecNumber>
    </recommendedName>
</protein>
<proteinExistence type="inferred from homology"/>
<dbReference type="CDD" id="cd06558">
    <property type="entry name" value="crotonase-like"/>
    <property type="match status" value="1"/>
</dbReference>
<dbReference type="GO" id="GO:0006635">
    <property type="term" value="P:fatty acid beta-oxidation"/>
    <property type="evidence" value="ECO:0007669"/>
    <property type="project" value="TreeGrafter"/>
</dbReference>
<dbReference type="Pfam" id="PF00378">
    <property type="entry name" value="ECH_1"/>
    <property type="match status" value="1"/>
</dbReference>
<evidence type="ECO:0000256" key="8">
    <source>
        <dbReference type="ARBA" id="ARBA00023239"/>
    </source>
</evidence>
<dbReference type="GO" id="GO:0016507">
    <property type="term" value="C:mitochondrial fatty acid beta-oxidation multienzyme complex"/>
    <property type="evidence" value="ECO:0007669"/>
    <property type="project" value="TreeGrafter"/>
</dbReference>
<dbReference type="InterPro" id="IPR050136">
    <property type="entry name" value="FA_oxidation_alpha_subunit"/>
</dbReference>
<evidence type="ECO:0000256" key="6">
    <source>
        <dbReference type="ARBA" id="ARBA00023027"/>
    </source>
</evidence>
<dbReference type="Proteomes" id="UP000694621">
    <property type="component" value="Unplaced"/>
</dbReference>
<sequence>MPLTVYKNIQRSRNLFGRSFSAASRLMGRTHVDWKAKGDVAVVYVNEPKSKVNRWSGHMQKEMMEVMDEIWTNDSVGSAVVMSSKPNSYITGIDLKNIKACKTEVEAILLSRQWQGMMKRIEFSPKPIVAAINGLCFNAGLEFATACQYRLATRCIETSLISREVRLGLMPSAGGTQRLTKLVGPYNALEVMLEGYRINADAAKKMGLVHKVVDTKDLNYLEDIAVNCARGIVNKSISLTPQMSWAMKLQDFNHSFPTEAMFRDVWEKVVKRETYFTAPLKIIETVQLGVQQGSAAGYRAESHNFGELVMSHETNALINLYRDLSIAQLKRRTLK</sequence>
<comment type="similarity">
    <text evidence="2">In the central section; belongs to the 3-hydroxyacyl-CoA dehydrogenase family.</text>
</comment>
<evidence type="ECO:0000256" key="2">
    <source>
        <dbReference type="ARBA" id="ARBA00007005"/>
    </source>
</evidence>
<dbReference type="AlphaFoldDB" id="A0A8B9JZZ3"/>
<dbReference type="PANTHER" id="PTHR43612">
    <property type="entry name" value="TRIFUNCTIONAL ENZYME SUBUNIT ALPHA"/>
    <property type="match status" value="1"/>
</dbReference>
<dbReference type="GO" id="GO:0016509">
    <property type="term" value="F:long-chain (3S)-3-hydroxyacyl-CoA dehydrogenase (NAD+) activity"/>
    <property type="evidence" value="ECO:0007669"/>
    <property type="project" value="TreeGrafter"/>
</dbReference>
<evidence type="ECO:0000313" key="11">
    <source>
        <dbReference type="Proteomes" id="UP000694621"/>
    </source>
</evidence>
<dbReference type="InterPro" id="IPR029045">
    <property type="entry name" value="ClpP/crotonase-like_dom_sf"/>
</dbReference>
<evidence type="ECO:0000256" key="1">
    <source>
        <dbReference type="ARBA" id="ARBA00005005"/>
    </source>
</evidence>
<keyword evidence="5" id="KW-0276">Fatty acid metabolism</keyword>
<dbReference type="GO" id="GO:0004300">
    <property type="term" value="F:enoyl-CoA hydratase activity"/>
    <property type="evidence" value="ECO:0007669"/>
    <property type="project" value="UniProtKB-EC"/>
</dbReference>
<dbReference type="PANTHER" id="PTHR43612:SF3">
    <property type="entry name" value="TRIFUNCTIONAL ENZYME SUBUNIT ALPHA, MITOCHONDRIAL"/>
    <property type="match status" value="1"/>
</dbReference>
<keyword evidence="9" id="KW-0511">Multifunctional enzyme</keyword>
<evidence type="ECO:0000313" key="10">
    <source>
        <dbReference type="Ensembl" id="ENSAMXP00005029193.1"/>
    </source>
</evidence>
<keyword evidence="7" id="KW-0443">Lipid metabolism</keyword>
<accession>A0A8B9JZZ3</accession>
<dbReference type="InterPro" id="IPR001753">
    <property type="entry name" value="Enoyl-CoA_hydra/iso"/>
</dbReference>
<keyword evidence="6" id="KW-0520">NAD</keyword>
<dbReference type="FunFam" id="3.90.226.10:FF:000011">
    <property type="entry name" value="Fatty acid oxidation complex subunit alpha"/>
    <property type="match status" value="1"/>
</dbReference>
<name>A0A8B9JZZ3_ASTMX</name>
<evidence type="ECO:0000256" key="7">
    <source>
        <dbReference type="ARBA" id="ARBA00023098"/>
    </source>
</evidence>
<evidence type="ECO:0000256" key="9">
    <source>
        <dbReference type="ARBA" id="ARBA00023268"/>
    </source>
</evidence>
<dbReference type="OrthoDB" id="10004768at2759"/>
<evidence type="ECO:0000256" key="5">
    <source>
        <dbReference type="ARBA" id="ARBA00022832"/>
    </source>
</evidence>
<keyword evidence="8" id="KW-0456">Lyase</keyword>
<comment type="similarity">
    <text evidence="3">In the N-terminal section; belongs to the enoyl-CoA hydratase/isomerase family.</text>
</comment>
<evidence type="ECO:0000256" key="3">
    <source>
        <dbReference type="ARBA" id="ARBA00008750"/>
    </source>
</evidence>
<reference evidence="10" key="1">
    <citation type="submission" date="2025-08" db="UniProtKB">
        <authorList>
            <consortium name="Ensembl"/>
        </authorList>
    </citation>
    <scope>IDENTIFICATION</scope>
</reference>
<organism evidence="10 11">
    <name type="scientific">Astyanax mexicanus</name>
    <name type="common">Blind cave fish</name>
    <name type="synonym">Astyanax fasciatus mexicanus</name>
    <dbReference type="NCBI Taxonomy" id="7994"/>
    <lineage>
        <taxon>Eukaryota</taxon>
        <taxon>Metazoa</taxon>
        <taxon>Chordata</taxon>
        <taxon>Craniata</taxon>
        <taxon>Vertebrata</taxon>
        <taxon>Euteleostomi</taxon>
        <taxon>Actinopterygii</taxon>
        <taxon>Neopterygii</taxon>
        <taxon>Teleostei</taxon>
        <taxon>Ostariophysi</taxon>
        <taxon>Characiformes</taxon>
        <taxon>Characoidei</taxon>
        <taxon>Acestrorhamphidae</taxon>
        <taxon>Acestrorhamphinae</taxon>
        <taxon>Astyanax</taxon>
    </lineage>
</organism>